<sequence length="283" mass="31237">MNSCVYTNNATPPPFVSHIGRGTDSYKYNNASVVALEASAVQGLSRMKVDADALCIFDDDSSSSPPAVAPRLRCRRSIGSVVPSINEDDNEEKDFAVETSPTPTTAKTIPLYEEGDDATIFAGHNLIRREVLEIFVESGEVAEEDEYIPTTSTVVKRRRGSSLSAKTSKPPPIKTSKSTSRYTGQVGFRCRFCKHIPSFKRTKMSSVFPQKLSGIYRANIRFQARHFGTCKFIPKELRERYEELKYGEGATRGSKDSWVDSAVRKGLRDSPNGIVFCSVVGGK</sequence>
<dbReference type="AlphaFoldDB" id="B8C980"/>
<protein>
    <submittedName>
        <fullName evidence="2">Uncharacterized protein</fullName>
    </submittedName>
</protein>
<dbReference type="RefSeq" id="XP_002292611.1">
    <property type="nucleotide sequence ID" value="XM_002292575.1"/>
</dbReference>
<evidence type="ECO:0000256" key="1">
    <source>
        <dbReference type="SAM" id="MobiDB-lite"/>
    </source>
</evidence>
<dbReference type="PaxDb" id="35128-Thaps8344"/>
<reference evidence="2 3" key="2">
    <citation type="journal article" date="2008" name="Nature">
        <title>The Phaeodactylum genome reveals the evolutionary history of diatom genomes.</title>
        <authorList>
            <person name="Bowler C."/>
            <person name="Allen A.E."/>
            <person name="Badger J.H."/>
            <person name="Grimwood J."/>
            <person name="Jabbari K."/>
            <person name="Kuo A."/>
            <person name="Maheswari U."/>
            <person name="Martens C."/>
            <person name="Maumus F."/>
            <person name="Otillar R.P."/>
            <person name="Rayko E."/>
            <person name="Salamov A."/>
            <person name="Vandepoele K."/>
            <person name="Beszteri B."/>
            <person name="Gruber A."/>
            <person name="Heijde M."/>
            <person name="Katinka M."/>
            <person name="Mock T."/>
            <person name="Valentin K."/>
            <person name="Verret F."/>
            <person name="Berges J.A."/>
            <person name="Brownlee C."/>
            <person name="Cadoret J.P."/>
            <person name="Chiovitti A."/>
            <person name="Choi C.J."/>
            <person name="Coesel S."/>
            <person name="De Martino A."/>
            <person name="Detter J.C."/>
            <person name="Durkin C."/>
            <person name="Falciatore A."/>
            <person name="Fournet J."/>
            <person name="Haruta M."/>
            <person name="Huysman M.J."/>
            <person name="Jenkins B.D."/>
            <person name="Jiroutova K."/>
            <person name="Jorgensen R.E."/>
            <person name="Joubert Y."/>
            <person name="Kaplan A."/>
            <person name="Kroger N."/>
            <person name="Kroth P.G."/>
            <person name="La Roche J."/>
            <person name="Lindquist E."/>
            <person name="Lommer M."/>
            <person name="Martin-Jezequel V."/>
            <person name="Lopez P.J."/>
            <person name="Lucas S."/>
            <person name="Mangogna M."/>
            <person name="McGinnis K."/>
            <person name="Medlin L.K."/>
            <person name="Montsant A."/>
            <person name="Oudot-Le Secq M.P."/>
            <person name="Napoli C."/>
            <person name="Obornik M."/>
            <person name="Parker M.S."/>
            <person name="Petit J.L."/>
            <person name="Porcel B.M."/>
            <person name="Poulsen N."/>
            <person name="Robison M."/>
            <person name="Rychlewski L."/>
            <person name="Rynearson T.A."/>
            <person name="Schmutz J."/>
            <person name="Shapiro H."/>
            <person name="Siaut M."/>
            <person name="Stanley M."/>
            <person name="Sussman M.R."/>
            <person name="Taylor A.R."/>
            <person name="Vardi A."/>
            <person name="von Dassow P."/>
            <person name="Vyverman W."/>
            <person name="Willis A."/>
            <person name="Wyrwicz L.S."/>
            <person name="Rokhsar D.S."/>
            <person name="Weissenbach J."/>
            <person name="Armbrust E.V."/>
            <person name="Green B.R."/>
            <person name="Van de Peer Y."/>
            <person name="Grigoriev I.V."/>
        </authorList>
    </citation>
    <scope>NUCLEOTIDE SEQUENCE [LARGE SCALE GENOMIC DNA]</scope>
    <source>
        <strain evidence="2 3">CCMP1335</strain>
    </source>
</reference>
<accession>B8C980</accession>
<keyword evidence="3" id="KW-1185">Reference proteome</keyword>
<dbReference type="EMBL" id="CM000646">
    <property type="protein sequence ID" value="EED89807.1"/>
    <property type="molecule type" value="Genomic_DNA"/>
</dbReference>
<evidence type="ECO:0000313" key="2">
    <source>
        <dbReference type="EMBL" id="EED89807.1"/>
    </source>
</evidence>
<organism evidence="2 3">
    <name type="scientific">Thalassiosira pseudonana</name>
    <name type="common">Marine diatom</name>
    <name type="synonym">Cyclotella nana</name>
    <dbReference type="NCBI Taxonomy" id="35128"/>
    <lineage>
        <taxon>Eukaryota</taxon>
        <taxon>Sar</taxon>
        <taxon>Stramenopiles</taxon>
        <taxon>Ochrophyta</taxon>
        <taxon>Bacillariophyta</taxon>
        <taxon>Coscinodiscophyceae</taxon>
        <taxon>Thalassiosirophycidae</taxon>
        <taxon>Thalassiosirales</taxon>
        <taxon>Thalassiosiraceae</taxon>
        <taxon>Thalassiosira</taxon>
    </lineage>
</organism>
<dbReference type="KEGG" id="tps:THAPSDRAFT_8344"/>
<feature type="region of interest" description="Disordered" evidence="1">
    <location>
        <begin position="158"/>
        <end position="180"/>
    </location>
</feature>
<evidence type="ECO:0000313" key="3">
    <source>
        <dbReference type="Proteomes" id="UP000001449"/>
    </source>
</evidence>
<dbReference type="Proteomes" id="UP000001449">
    <property type="component" value="Chromosome 10"/>
</dbReference>
<dbReference type="eggNOG" id="ENOG502RWN7">
    <property type="taxonomic scope" value="Eukaryota"/>
</dbReference>
<gene>
    <name evidence="2" type="ORF">THAPSDRAFT_8344</name>
</gene>
<dbReference type="InParanoid" id="B8C980"/>
<name>B8C980_THAPS</name>
<reference evidence="2 3" key="1">
    <citation type="journal article" date="2004" name="Science">
        <title>The genome of the diatom Thalassiosira pseudonana: ecology, evolution, and metabolism.</title>
        <authorList>
            <person name="Armbrust E.V."/>
            <person name="Berges J.A."/>
            <person name="Bowler C."/>
            <person name="Green B.R."/>
            <person name="Martinez D."/>
            <person name="Putnam N.H."/>
            <person name="Zhou S."/>
            <person name="Allen A.E."/>
            <person name="Apt K.E."/>
            <person name="Bechner M."/>
            <person name="Brzezinski M.A."/>
            <person name="Chaal B.K."/>
            <person name="Chiovitti A."/>
            <person name="Davis A.K."/>
            <person name="Demarest M.S."/>
            <person name="Detter J.C."/>
            <person name="Glavina T."/>
            <person name="Goodstein D."/>
            <person name="Hadi M.Z."/>
            <person name="Hellsten U."/>
            <person name="Hildebrand M."/>
            <person name="Jenkins B.D."/>
            <person name="Jurka J."/>
            <person name="Kapitonov V.V."/>
            <person name="Kroger N."/>
            <person name="Lau W.W."/>
            <person name="Lane T.W."/>
            <person name="Larimer F.W."/>
            <person name="Lippmeier J.C."/>
            <person name="Lucas S."/>
            <person name="Medina M."/>
            <person name="Montsant A."/>
            <person name="Obornik M."/>
            <person name="Parker M.S."/>
            <person name="Palenik B."/>
            <person name="Pazour G.J."/>
            <person name="Richardson P.M."/>
            <person name="Rynearson T.A."/>
            <person name="Saito M.A."/>
            <person name="Schwartz D.C."/>
            <person name="Thamatrakoln K."/>
            <person name="Valentin K."/>
            <person name="Vardi A."/>
            <person name="Wilkerson F.P."/>
            <person name="Rokhsar D.S."/>
        </authorList>
    </citation>
    <scope>NUCLEOTIDE SEQUENCE [LARGE SCALE GENOMIC DNA]</scope>
    <source>
        <strain evidence="2 3">CCMP1335</strain>
    </source>
</reference>
<feature type="region of interest" description="Disordered" evidence="1">
    <location>
        <begin position="84"/>
        <end position="103"/>
    </location>
</feature>
<dbReference type="GeneID" id="7451075"/>
<proteinExistence type="predicted"/>
<dbReference type="HOGENOM" id="CLU_1104637_0_0_1"/>